<keyword evidence="3" id="KW-1185">Reference proteome</keyword>
<name>A0A699Y9J1_HAELA</name>
<feature type="region of interest" description="Disordered" evidence="1">
    <location>
        <begin position="395"/>
        <end position="415"/>
    </location>
</feature>
<comment type="caution">
    <text evidence="2">The sequence shown here is derived from an EMBL/GenBank/DDBJ whole genome shotgun (WGS) entry which is preliminary data.</text>
</comment>
<evidence type="ECO:0000313" key="3">
    <source>
        <dbReference type="Proteomes" id="UP000485058"/>
    </source>
</evidence>
<dbReference type="EMBL" id="BLLF01000017">
    <property type="protein sequence ID" value="GFH05981.1"/>
    <property type="molecule type" value="Genomic_DNA"/>
</dbReference>
<proteinExistence type="predicted"/>
<sequence>MSIGSGLAALHFLNEGASVEIAVNASSTARSECDLPMPGERDMSCTCAGRGKPCDGKCQDGWLGFARLLQGKGPCLDLEGHVLPQTVHELHRMVRVLQRQQQQQADQAAKKLRQGQLEKAQPPPSVDNPSVDNDACDASSICSEDVPQLGLAAATSIGSSIDQTAVPQGSGELVEPSPLLAAAVEQLAGAVEQLAEVLVKGANRRYPLVQRLLLSAKTGAAGCNLVSSWDKEACQAALHSHILRLAVTSSQQSLPWPQTPLDASLASSPEAGRTNLQAAMRQLQQAKSSTLFLVAQQQAPSHPAAREVAGFVTSVKEHMLQRLEQQLGFDKDPQAAGPCSWCAPAWSALLLEEDASRVNLVFNSDPESPQASPVSSVASLAAQFDSCSSAKKLNWSASMTDTEPLPGGQGVSESD</sequence>
<gene>
    <name evidence="2" type="ORF">HaLaN_00536</name>
</gene>
<evidence type="ECO:0000313" key="2">
    <source>
        <dbReference type="EMBL" id="GFH05981.1"/>
    </source>
</evidence>
<feature type="compositionally biased region" description="Low complexity" evidence="1">
    <location>
        <begin position="98"/>
        <end position="107"/>
    </location>
</feature>
<dbReference type="Proteomes" id="UP000485058">
    <property type="component" value="Unassembled WGS sequence"/>
</dbReference>
<feature type="region of interest" description="Disordered" evidence="1">
    <location>
        <begin position="98"/>
        <end position="134"/>
    </location>
</feature>
<dbReference type="AlphaFoldDB" id="A0A699Y9J1"/>
<protein>
    <submittedName>
        <fullName evidence="2">Uncharacterized protein</fullName>
    </submittedName>
</protein>
<reference evidence="2 3" key="1">
    <citation type="submission" date="2020-02" db="EMBL/GenBank/DDBJ databases">
        <title>Draft genome sequence of Haematococcus lacustris strain NIES-144.</title>
        <authorList>
            <person name="Morimoto D."/>
            <person name="Nakagawa S."/>
            <person name="Yoshida T."/>
            <person name="Sawayama S."/>
        </authorList>
    </citation>
    <scope>NUCLEOTIDE SEQUENCE [LARGE SCALE GENOMIC DNA]</scope>
    <source>
        <strain evidence="2 3">NIES-144</strain>
    </source>
</reference>
<accession>A0A699Y9J1</accession>
<organism evidence="2 3">
    <name type="scientific">Haematococcus lacustris</name>
    <name type="common">Green alga</name>
    <name type="synonym">Haematococcus pluvialis</name>
    <dbReference type="NCBI Taxonomy" id="44745"/>
    <lineage>
        <taxon>Eukaryota</taxon>
        <taxon>Viridiplantae</taxon>
        <taxon>Chlorophyta</taxon>
        <taxon>core chlorophytes</taxon>
        <taxon>Chlorophyceae</taxon>
        <taxon>CS clade</taxon>
        <taxon>Chlamydomonadales</taxon>
        <taxon>Haematococcaceae</taxon>
        <taxon>Haematococcus</taxon>
    </lineage>
</organism>
<evidence type="ECO:0000256" key="1">
    <source>
        <dbReference type="SAM" id="MobiDB-lite"/>
    </source>
</evidence>